<organism evidence="4 5">
    <name type="scientific">Platanthera zijinensis</name>
    <dbReference type="NCBI Taxonomy" id="2320716"/>
    <lineage>
        <taxon>Eukaryota</taxon>
        <taxon>Viridiplantae</taxon>
        <taxon>Streptophyta</taxon>
        <taxon>Embryophyta</taxon>
        <taxon>Tracheophyta</taxon>
        <taxon>Spermatophyta</taxon>
        <taxon>Magnoliopsida</taxon>
        <taxon>Liliopsida</taxon>
        <taxon>Asparagales</taxon>
        <taxon>Orchidaceae</taxon>
        <taxon>Orchidoideae</taxon>
        <taxon>Orchideae</taxon>
        <taxon>Orchidinae</taxon>
        <taxon>Platanthera</taxon>
    </lineage>
</organism>
<dbReference type="Pfam" id="PF13622">
    <property type="entry name" value="4HBT_3"/>
    <property type="match status" value="1"/>
</dbReference>
<dbReference type="FunFam" id="2.60.120.10:FF:000109">
    <property type="entry name" value="Acyl-CoA thioesterase II"/>
    <property type="match status" value="1"/>
</dbReference>
<dbReference type="GO" id="GO:0006637">
    <property type="term" value="P:acyl-CoA metabolic process"/>
    <property type="evidence" value="ECO:0007669"/>
    <property type="project" value="InterPro"/>
</dbReference>
<evidence type="ECO:0000256" key="2">
    <source>
        <dbReference type="ARBA" id="ARBA00022801"/>
    </source>
</evidence>
<gene>
    <name evidence="4" type="ORF">KSP39_PZI004877</name>
</gene>
<dbReference type="InterPro" id="IPR014710">
    <property type="entry name" value="RmlC-like_jellyroll"/>
</dbReference>
<evidence type="ECO:0000313" key="4">
    <source>
        <dbReference type="EMBL" id="KAK8951510.1"/>
    </source>
</evidence>
<dbReference type="InterPro" id="IPR003703">
    <property type="entry name" value="Acyl_CoA_thio"/>
</dbReference>
<dbReference type="InterPro" id="IPR042171">
    <property type="entry name" value="Acyl-CoA_hotdog"/>
</dbReference>
<dbReference type="GO" id="GO:0047617">
    <property type="term" value="F:fatty acyl-CoA hydrolase activity"/>
    <property type="evidence" value="ECO:0007669"/>
    <property type="project" value="InterPro"/>
</dbReference>
<comment type="similarity">
    <text evidence="1">Belongs to the C/M/P thioester hydrolase family.</text>
</comment>
<evidence type="ECO:0000313" key="5">
    <source>
        <dbReference type="Proteomes" id="UP001418222"/>
    </source>
</evidence>
<evidence type="ECO:0000259" key="3">
    <source>
        <dbReference type="PROSITE" id="PS50042"/>
    </source>
</evidence>
<dbReference type="InterPro" id="IPR000595">
    <property type="entry name" value="cNMP-bd_dom"/>
</dbReference>
<dbReference type="CDD" id="cd03445">
    <property type="entry name" value="Thioesterase_II_repeat2"/>
    <property type="match status" value="1"/>
</dbReference>
<dbReference type="PANTHER" id="PTHR11066:SF34">
    <property type="entry name" value="ACYL-COENZYME A THIOESTERASE 8"/>
    <property type="match status" value="1"/>
</dbReference>
<feature type="domain" description="Cyclic nucleotide-binding" evidence="3">
    <location>
        <begin position="15"/>
        <end position="62"/>
    </location>
</feature>
<dbReference type="Pfam" id="PF00027">
    <property type="entry name" value="cNMP_binding"/>
    <property type="match status" value="1"/>
</dbReference>
<dbReference type="Proteomes" id="UP001418222">
    <property type="component" value="Unassembled WGS sequence"/>
</dbReference>
<dbReference type="InterPro" id="IPR049449">
    <property type="entry name" value="TesB_ACOT8-like_N"/>
</dbReference>
<sequence length="269" mass="30599">MDREAVIEFLGQVPLLQRLPISTIKNIAELVQVKHYDSGEYIIREGEAIDGLYFIWDGQAEVSGSVGMEENRPEFQLKQYDYFAYDGSVHQVNVIALSKLTCLILPHESKKLLQTKSIWHPDGTPNDFSLVEHILQLEPLEALAAASKSVDFLKLLHSLHAFFIVTGDINAPILYQVQRLRDGNSFATRRIEAIQHGVVIFTLLASFQKEEVGFEHQDALMPNVPAPETLLSMEELREKKTHRSTPSHALQKYCCSKEFFSMAYRNKIL</sequence>
<protein>
    <recommendedName>
        <fullName evidence="3">Cyclic nucleotide-binding domain-containing protein</fullName>
    </recommendedName>
</protein>
<proteinExistence type="inferred from homology"/>
<dbReference type="PANTHER" id="PTHR11066">
    <property type="entry name" value="ACYL-COA THIOESTERASE"/>
    <property type="match status" value="1"/>
</dbReference>
<dbReference type="InterPro" id="IPR018490">
    <property type="entry name" value="cNMP-bd_dom_sf"/>
</dbReference>
<comment type="caution">
    <text evidence="4">The sequence shown here is derived from an EMBL/GenBank/DDBJ whole genome shotgun (WGS) entry which is preliminary data.</text>
</comment>
<dbReference type="EMBL" id="JBBWWQ010000003">
    <property type="protein sequence ID" value="KAK8951510.1"/>
    <property type="molecule type" value="Genomic_DNA"/>
</dbReference>
<reference evidence="4 5" key="1">
    <citation type="journal article" date="2022" name="Nat. Plants">
        <title>Genomes of leafy and leafless Platanthera orchids illuminate the evolution of mycoheterotrophy.</title>
        <authorList>
            <person name="Li M.H."/>
            <person name="Liu K.W."/>
            <person name="Li Z."/>
            <person name="Lu H.C."/>
            <person name="Ye Q.L."/>
            <person name="Zhang D."/>
            <person name="Wang J.Y."/>
            <person name="Li Y.F."/>
            <person name="Zhong Z.M."/>
            <person name="Liu X."/>
            <person name="Yu X."/>
            <person name="Liu D.K."/>
            <person name="Tu X.D."/>
            <person name="Liu B."/>
            <person name="Hao Y."/>
            <person name="Liao X.Y."/>
            <person name="Jiang Y.T."/>
            <person name="Sun W.H."/>
            <person name="Chen J."/>
            <person name="Chen Y.Q."/>
            <person name="Ai Y."/>
            <person name="Zhai J.W."/>
            <person name="Wu S.S."/>
            <person name="Zhou Z."/>
            <person name="Hsiao Y.Y."/>
            <person name="Wu W.L."/>
            <person name="Chen Y.Y."/>
            <person name="Lin Y.F."/>
            <person name="Hsu J.L."/>
            <person name="Li C.Y."/>
            <person name="Wang Z.W."/>
            <person name="Zhao X."/>
            <person name="Zhong W.Y."/>
            <person name="Ma X.K."/>
            <person name="Ma L."/>
            <person name="Huang J."/>
            <person name="Chen G.Z."/>
            <person name="Huang M.Z."/>
            <person name="Huang L."/>
            <person name="Peng D.H."/>
            <person name="Luo Y.B."/>
            <person name="Zou S.Q."/>
            <person name="Chen S.P."/>
            <person name="Lan S."/>
            <person name="Tsai W.C."/>
            <person name="Van de Peer Y."/>
            <person name="Liu Z.J."/>
        </authorList>
    </citation>
    <scope>NUCLEOTIDE SEQUENCE [LARGE SCALE GENOMIC DNA]</scope>
    <source>
        <strain evidence="4">Lor287</strain>
    </source>
</reference>
<dbReference type="Gene3D" id="2.60.120.10">
    <property type="entry name" value="Jelly Rolls"/>
    <property type="match status" value="1"/>
</dbReference>
<dbReference type="AlphaFoldDB" id="A0AAP0BVS9"/>
<name>A0AAP0BVS9_9ASPA</name>
<dbReference type="SUPFAM" id="SSF51206">
    <property type="entry name" value="cAMP-binding domain-like"/>
    <property type="match status" value="1"/>
</dbReference>
<dbReference type="GO" id="GO:0009062">
    <property type="term" value="P:fatty acid catabolic process"/>
    <property type="evidence" value="ECO:0007669"/>
    <property type="project" value="TreeGrafter"/>
</dbReference>
<dbReference type="Gene3D" id="2.40.160.210">
    <property type="entry name" value="Acyl-CoA thioesterase, double hotdog domain"/>
    <property type="match status" value="1"/>
</dbReference>
<dbReference type="CDD" id="cd00038">
    <property type="entry name" value="CAP_ED"/>
    <property type="match status" value="1"/>
</dbReference>
<keyword evidence="2" id="KW-0378">Hydrolase</keyword>
<evidence type="ECO:0000256" key="1">
    <source>
        <dbReference type="ARBA" id="ARBA00006538"/>
    </source>
</evidence>
<dbReference type="PROSITE" id="PS50042">
    <property type="entry name" value="CNMP_BINDING_3"/>
    <property type="match status" value="1"/>
</dbReference>
<keyword evidence="5" id="KW-1185">Reference proteome</keyword>
<dbReference type="SUPFAM" id="SSF54637">
    <property type="entry name" value="Thioesterase/thiol ester dehydrase-isomerase"/>
    <property type="match status" value="1"/>
</dbReference>
<accession>A0AAP0BVS9</accession>
<dbReference type="InterPro" id="IPR029069">
    <property type="entry name" value="HotDog_dom_sf"/>
</dbReference>